<reference evidence="1 2" key="1">
    <citation type="submission" date="2023-11" db="EMBL/GenBank/DDBJ databases">
        <title>Bacillus jintuensis, isolated from a mudflat on the Beibu Gulf coast.</title>
        <authorList>
            <person name="Li M."/>
        </authorList>
    </citation>
    <scope>NUCLEOTIDE SEQUENCE [LARGE SCALE GENOMIC DNA]</scope>
    <source>
        <strain evidence="1 2">31A1R</strain>
    </source>
</reference>
<dbReference type="RefSeq" id="WP_322446664.1">
    <property type="nucleotide sequence ID" value="NZ_JAXOFX010000006.1"/>
</dbReference>
<comment type="caution">
    <text evidence="1">The sequence shown here is derived from an EMBL/GenBank/DDBJ whole genome shotgun (WGS) entry which is preliminary data.</text>
</comment>
<proteinExistence type="predicted"/>
<organism evidence="1 2">
    <name type="scientific">Robertmurraya mangrovi</name>
    <dbReference type="NCBI Taxonomy" id="3098077"/>
    <lineage>
        <taxon>Bacteria</taxon>
        <taxon>Bacillati</taxon>
        <taxon>Bacillota</taxon>
        <taxon>Bacilli</taxon>
        <taxon>Bacillales</taxon>
        <taxon>Bacillaceae</taxon>
        <taxon>Robertmurraya</taxon>
    </lineage>
</organism>
<accession>A0ABU5IYZ0</accession>
<sequence length="110" mass="12605">MDEFKVCSVEIERNLNVTIQGRPSRGELHAEISFESLDYEGNALNLGETVILEEEIPAFINILVKNGIIISALHNHWLYTEPKILYIHFQSVEPPLNFARKVAEAFKILR</sequence>
<dbReference type="InterPro" id="IPR011094">
    <property type="entry name" value="Uncharacterised_LppY/LpqO"/>
</dbReference>
<evidence type="ECO:0000313" key="2">
    <source>
        <dbReference type="Proteomes" id="UP001290455"/>
    </source>
</evidence>
<evidence type="ECO:0000313" key="1">
    <source>
        <dbReference type="EMBL" id="MDZ5472374.1"/>
    </source>
</evidence>
<dbReference type="Proteomes" id="UP001290455">
    <property type="component" value="Unassembled WGS sequence"/>
</dbReference>
<name>A0ABU5IYZ0_9BACI</name>
<dbReference type="Pfam" id="PF07485">
    <property type="entry name" value="DUF1529"/>
    <property type="match status" value="1"/>
</dbReference>
<protein>
    <submittedName>
        <fullName evidence="1">DUF1259 domain-containing protein</fullName>
    </submittedName>
</protein>
<dbReference type="EMBL" id="JAXOFX010000006">
    <property type="protein sequence ID" value="MDZ5472374.1"/>
    <property type="molecule type" value="Genomic_DNA"/>
</dbReference>
<keyword evidence="2" id="KW-1185">Reference proteome</keyword>
<gene>
    <name evidence="1" type="ORF">SM124_11505</name>
</gene>